<evidence type="ECO:0000313" key="2">
    <source>
        <dbReference type="EMBL" id="PZP88258.1"/>
    </source>
</evidence>
<comment type="caution">
    <text evidence="2">The sequence shown here is derived from an EMBL/GenBank/DDBJ whole genome shotgun (WGS) entry which is preliminary data.</text>
</comment>
<gene>
    <name evidence="2" type="ORF">DI579_07080</name>
</gene>
<protein>
    <recommendedName>
        <fullName evidence="1">YprB ribonuclease H-like domain-containing protein</fullName>
    </recommendedName>
</protein>
<proteinExistence type="predicted"/>
<reference evidence="2 3" key="1">
    <citation type="submission" date="2017-08" db="EMBL/GenBank/DDBJ databases">
        <title>Infants hospitalized years apart are colonized by the same room-sourced microbial strains.</title>
        <authorList>
            <person name="Brooks B."/>
            <person name="Olm M.R."/>
            <person name="Firek B.A."/>
            <person name="Baker R."/>
            <person name="Thomas B.C."/>
            <person name="Morowitz M.J."/>
            <person name="Banfield J.F."/>
        </authorList>
    </citation>
    <scope>NUCLEOTIDE SEQUENCE [LARGE SCALE GENOMIC DNA]</scope>
    <source>
        <strain evidence="2">S2_006_000_R1_57</strain>
    </source>
</reference>
<dbReference type="Proteomes" id="UP000248606">
    <property type="component" value="Unassembled WGS sequence"/>
</dbReference>
<dbReference type="InterPro" id="IPR038720">
    <property type="entry name" value="YprB_RNase_H-like_dom"/>
</dbReference>
<accession>A0A2W5IAE7</accession>
<dbReference type="AlphaFoldDB" id="A0A2W5IAE7"/>
<evidence type="ECO:0000259" key="1">
    <source>
        <dbReference type="Pfam" id="PF13482"/>
    </source>
</evidence>
<evidence type="ECO:0000313" key="3">
    <source>
        <dbReference type="Proteomes" id="UP000248606"/>
    </source>
</evidence>
<dbReference type="EMBL" id="QFOZ01000014">
    <property type="protein sequence ID" value="PZP88258.1"/>
    <property type="molecule type" value="Genomic_DNA"/>
</dbReference>
<dbReference type="RefSeq" id="WP_290598630.1">
    <property type="nucleotide sequence ID" value="NZ_CAKZIO010000008.1"/>
</dbReference>
<organism evidence="2 3">
    <name type="scientific">Lawsonella clevelandensis</name>
    <dbReference type="NCBI Taxonomy" id="1528099"/>
    <lineage>
        <taxon>Bacteria</taxon>
        <taxon>Bacillati</taxon>
        <taxon>Actinomycetota</taxon>
        <taxon>Actinomycetes</taxon>
        <taxon>Mycobacteriales</taxon>
        <taxon>Lawsonellaceae</taxon>
        <taxon>Lawsonella</taxon>
    </lineage>
</organism>
<dbReference type="NCBIfam" id="TIGR03491">
    <property type="entry name" value="TM0106 family RecB-like putative nuclease"/>
    <property type="match status" value="1"/>
</dbReference>
<feature type="domain" description="YprB ribonuclease H-like" evidence="1">
    <location>
        <begin position="479"/>
        <end position="567"/>
    </location>
</feature>
<sequence>MDGNPIAADDLFGCDHRFLLNRLGSTTPLLPDPITPVGVEHRQQASKTRMEHIYLQLVDSFGASLMPSDQSAAWQATQQAVTNRTPIVCGAYLPSDPATDRAGAHCILMLAADGEHYTPIITVNHKTYDVRAAAAPRPPHIPLENLSRPSLIPHASNLDRWDPQPHPELRLRHHTRDQLRLTHLWLLMQTHGIPATGQGGVIDMHGQYAIVHWLEESLPNYLAQFEQREELVEELDDTLVGGTHHPRTTCDTLRQLPTHSRRRSECHTCGWWDTLCHRDLTSRNDVSLVVSAAQAEALAEENIHTVAQLAALDVVEPENWPGGSFTTAVAVARASLAGFGMVYKSGRVKVPRADIEIDVDMESVLDDGAYLWGALLSYTSTEAEQTMRAAEGDAAAPGYHPYVTWKRLPNRSTAECFVRLWHWIARLRRRAAAEGFSCNVYCYAQAGERHWMLANVRQQADYLGMPSEDEVRELLDGPHWVDVFRLVERQFVGVHGLGLKKVAPVAGFHWRDEEPSGEASIAWHSQAVRSSSRAGGKGKALVQQTRARLLAYNEDDARATRAVRCWLSEGTWLEDLPSLQELS</sequence>
<dbReference type="InterPro" id="IPR019993">
    <property type="entry name" value="RecB_nuclease_TM0106_put"/>
</dbReference>
<name>A0A2W5IAE7_9ACTN</name>
<dbReference type="Pfam" id="PF13482">
    <property type="entry name" value="RNase_H_2"/>
    <property type="match status" value="1"/>
</dbReference>